<organism evidence="1 2">
    <name type="scientific">Acinetobacter bereziniae</name>
    <name type="common">Acinetobacter genomosp. 10</name>
    <dbReference type="NCBI Taxonomy" id="106648"/>
    <lineage>
        <taxon>Bacteria</taxon>
        <taxon>Pseudomonadati</taxon>
        <taxon>Pseudomonadota</taxon>
        <taxon>Gammaproteobacteria</taxon>
        <taxon>Moraxellales</taxon>
        <taxon>Moraxellaceae</taxon>
        <taxon>Acinetobacter</taxon>
    </lineage>
</organism>
<dbReference type="Proteomes" id="UP000490535">
    <property type="component" value="Unassembled WGS sequence"/>
</dbReference>
<proteinExistence type="predicted"/>
<gene>
    <name evidence="1" type="ORF">GAK29_02514</name>
</gene>
<comment type="caution">
    <text evidence="1">The sequence shown here is derived from an EMBL/GenBank/DDBJ whole genome shotgun (WGS) entry which is preliminary data.</text>
</comment>
<reference evidence="2" key="1">
    <citation type="journal article" date="2020" name="MBio">
        <title>Horizontal gene transfer to a defensive symbiont with a reduced genome amongst a multipartite beetle microbiome.</title>
        <authorList>
            <person name="Waterworth S.C."/>
            <person name="Florez L.V."/>
            <person name="Rees E.R."/>
            <person name="Hertweck C."/>
            <person name="Kaltenpoth M."/>
            <person name="Kwan J.C."/>
        </authorList>
    </citation>
    <scope>NUCLEOTIDE SEQUENCE [LARGE SCALE GENOMIC DNA]</scope>
</reference>
<dbReference type="AlphaFoldDB" id="A0A833PEV6"/>
<accession>A0A833PEV6</accession>
<evidence type="ECO:0000313" key="2">
    <source>
        <dbReference type="Proteomes" id="UP000490535"/>
    </source>
</evidence>
<evidence type="ECO:0000313" key="1">
    <source>
        <dbReference type="EMBL" id="KAF1024532.1"/>
    </source>
</evidence>
<name>A0A833PEV6_ACIBZ</name>
<sequence length="53" mass="6644">MKNLVNKYKLNYLYVEHTYLPAIFFIKVEIVFQFWRNMKCFGIYFILKIKNFL</sequence>
<protein>
    <submittedName>
        <fullName evidence="1">Uncharacterized protein</fullName>
    </submittedName>
</protein>
<dbReference type="EMBL" id="WNDP01000059">
    <property type="protein sequence ID" value="KAF1024532.1"/>
    <property type="molecule type" value="Genomic_DNA"/>
</dbReference>